<dbReference type="GO" id="GO:0005975">
    <property type="term" value="P:carbohydrate metabolic process"/>
    <property type="evidence" value="ECO:0007669"/>
    <property type="project" value="InterPro"/>
</dbReference>
<evidence type="ECO:0000313" key="5">
    <source>
        <dbReference type="EMBL" id="MCS7481381.1"/>
    </source>
</evidence>
<keyword evidence="6" id="KW-1185">Reference proteome</keyword>
<feature type="signal peptide" evidence="2">
    <location>
        <begin position="1"/>
        <end position="27"/>
    </location>
</feature>
<sequence>MQPPASGGPRHRGRLVAALTAVLTACAAVVPLVTAEAAPVCGTANAAQGKPATASSVEVGSPFVASSAVDGDNGTRWSSTPGDPQWLRVDLGSTQNVCGATLNWEAAYATAYQIQVSANGNDGWTSVYSTTTSTGGVQNVTFTGSGRYIRVYTTARATQWGASLWEFAVRTSTDTGNPPDPGTDVLLSYKKPGTASTQQNDGNCGGCTVDKAFDFDPSTRWATQTDVGWVDPGWIQVDLGATAQIKKVVLQWDPAYGKSFEVQVSPNGTGNWTPIYSTTTGTGFKQTLTVNGSGRFVRMYGTGRGSPYGYSLWEFQVWGTGGAPNPQPVIPPDPRNPKQLVWSDEFNTGNGTKPDSNKWRPEVGTGQNAELQYYTNNNNAFTDGAGNLVLEARREVTPGSACPVDPVSGSGTCQYTSSRLITHGKATWTYGRVEANIKVSGTKGIWPAFWMLGANILDNGTPWPNSGEIDIMEHLGREPNTAYQTIHGPSYFGGGGIGQQYALPGGADFASAFHKFAVDWDSKGMKFTIDDITVITIDKATVEATRGPWVFDRPFFIILNNAVGGDWPGPPDATSVFPQRMLVDYVRVYQ</sequence>
<evidence type="ECO:0000259" key="3">
    <source>
        <dbReference type="PROSITE" id="PS50022"/>
    </source>
</evidence>
<accession>A0A9X3AHQ1</accession>
<dbReference type="CDD" id="cd08023">
    <property type="entry name" value="GH16_laminarinase_like"/>
    <property type="match status" value="1"/>
</dbReference>
<dbReference type="PROSITE" id="PS50022">
    <property type="entry name" value="FA58C_3"/>
    <property type="match status" value="2"/>
</dbReference>
<feature type="chain" id="PRO_5040829746" evidence="2">
    <location>
        <begin position="28"/>
        <end position="590"/>
    </location>
</feature>
<comment type="similarity">
    <text evidence="1">Belongs to the glycosyl hydrolase 16 family.</text>
</comment>
<dbReference type="InterPro" id="IPR008979">
    <property type="entry name" value="Galactose-bd-like_sf"/>
</dbReference>
<protein>
    <submittedName>
        <fullName evidence="5">Discoidin domain-containing protein</fullName>
    </submittedName>
</protein>
<keyword evidence="2" id="KW-0732">Signal</keyword>
<evidence type="ECO:0000256" key="1">
    <source>
        <dbReference type="ARBA" id="ARBA00006865"/>
    </source>
</evidence>
<proteinExistence type="inferred from homology"/>
<feature type="domain" description="F5/8 type C" evidence="3">
    <location>
        <begin position="36"/>
        <end position="172"/>
    </location>
</feature>
<dbReference type="EMBL" id="JANYMP010000018">
    <property type="protein sequence ID" value="MCS7481381.1"/>
    <property type="molecule type" value="Genomic_DNA"/>
</dbReference>
<feature type="domain" description="GH16" evidence="4">
    <location>
        <begin position="318"/>
        <end position="590"/>
    </location>
</feature>
<dbReference type="PANTHER" id="PTHR10963">
    <property type="entry name" value="GLYCOSYL HYDROLASE-RELATED"/>
    <property type="match status" value="1"/>
</dbReference>
<dbReference type="Gene3D" id="2.60.120.260">
    <property type="entry name" value="Galactose-binding domain-like"/>
    <property type="match status" value="2"/>
</dbReference>
<dbReference type="SUPFAM" id="SSF49899">
    <property type="entry name" value="Concanavalin A-like lectins/glucanases"/>
    <property type="match status" value="1"/>
</dbReference>
<dbReference type="SUPFAM" id="SSF49785">
    <property type="entry name" value="Galactose-binding domain-like"/>
    <property type="match status" value="2"/>
</dbReference>
<dbReference type="PANTHER" id="PTHR10963:SF55">
    <property type="entry name" value="GLYCOSIDE HYDROLASE FAMILY 16 PROTEIN"/>
    <property type="match status" value="1"/>
</dbReference>
<dbReference type="Proteomes" id="UP001141259">
    <property type="component" value="Unassembled WGS sequence"/>
</dbReference>
<dbReference type="InterPro" id="IPR000757">
    <property type="entry name" value="Beta-glucanase-like"/>
</dbReference>
<name>A0A9X3AHQ1_9PSEU</name>
<dbReference type="InterPro" id="IPR013320">
    <property type="entry name" value="ConA-like_dom_sf"/>
</dbReference>
<dbReference type="Pfam" id="PF00754">
    <property type="entry name" value="F5_F8_type_C"/>
    <property type="match status" value="2"/>
</dbReference>
<dbReference type="InterPro" id="IPR000421">
    <property type="entry name" value="FA58C"/>
</dbReference>
<feature type="domain" description="F5/8 type C" evidence="3">
    <location>
        <begin position="176"/>
        <end position="320"/>
    </location>
</feature>
<dbReference type="InterPro" id="IPR050546">
    <property type="entry name" value="Glycosyl_Hydrlase_16"/>
</dbReference>
<dbReference type="Pfam" id="PF00722">
    <property type="entry name" value="Glyco_hydro_16"/>
    <property type="match status" value="1"/>
</dbReference>
<dbReference type="GO" id="GO:0004553">
    <property type="term" value="F:hydrolase activity, hydrolyzing O-glycosyl compounds"/>
    <property type="evidence" value="ECO:0007669"/>
    <property type="project" value="InterPro"/>
</dbReference>
<gene>
    <name evidence="5" type="ORF">NZH93_31375</name>
</gene>
<reference evidence="5" key="1">
    <citation type="submission" date="2022-08" db="EMBL/GenBank/DDBJ databases">
        <authorList>
            <person name="Tistechok S."/>
            <person name="Samborskyy M."/>
            <person name="Roman I."/>
        </authorList>
    </citation>
    <scope>NUCLEOTIDE SEQUENCE</scope>
    <source>
        <strain evidence="5">DSM 103496</strain>
    </source>
</reference>
<dbReference type="AlphaFoldDB" id="A0A9X3AHQ1"/>
<dbReference type="RefSeq" id="WP_259626876.1">
    <property type="nucleotide sequence ID" value="NZ_JANYMP010000018.1"/>
</dbReference>
<comment type="caution">
    <text evidence="5">The sequence shown here is derived from an EMBL/GenBank/DDBJ whole genome shotgun (WGS) entry which is preliminary data.</text>
</comment>
<dbReference type="PROSITE" id="PS51762">
    <property type="entry name" value="GH16_2"/>
    <property type="match status" value="1"/>
</dbReference>
<evidence type="ECO:0000256" key="2">
    <source>
        <dbReference type="SAM" id="SignalP"/>
    </source>
</evidence>
<evidence type="ECO:0000313" key="6">
    <source>
        <dbReference type="Proteomes" id="UP001141259"/>
    </source>
</evidence>
<evidence type="ECO:0000259" key="4">
    <source>
        <dbReference type="PROSITE" id="PS51762"/>
    </source>
</evidence>
<organism evidence="5 6">
    <name type="scientific">Umezawaea endophytica</name>
    <dbReference type="NCBI Taxonomy" id="1654476"/>
    <lineage>
        <taxon>Bacteria</taxon>
        <taxon>Bacillati</taxon>
        <taxon>Actinomycetota</taxon>
        <taxon>Actinomycetes</taxon>
        <taxon>Pseudonocardiales</taxon>
        <taxon>Pseudonocardiaceae</taxon>
        <taxon>Umezawaea</taxon>
    </lineage>
</organism>
<dbReference type="Gene3D" id="2.60.120.200">
    <property type="match status" value="1"/>
</dbReference>